<dbReference type="InterPro" id="IPR036412">
    <property type="entry name" value="HAD-like_sf"/>
</dbReference>
<dbReference type="Gene3D" id="3.40.50.1000">
    <property type="entry name" value="HAD superfamily/HAD-like"/>
    <property type="match status" value="1"/>
</dbReference>
<proteinExistence type="predicted"/>
<evidence type="ECO:0000313" key="2">
    <source>
        <dbReference type="Proteomes" id="UP000070409"/>
    </source>
</evidence>
<keyword evidence="2" id="KW-1185">Reference proteome</keyword>
<name>A0A137Z735_9ACTN</name>
<dbReference type="PRINTS" id="PR00413">
    <property type="entry name" value="HADHALOGNASE"/>
</dbReference>
<dbReference type="Proteomes" id="UP000070409">
    <property type="component" value="Unassembled WGS sequence"/>
</dbReference>
<gene>
    <name evidence="1" type="ORF">AXK61_05575</name>
</gene>
<dbReference type="Pfam" id="PF00702">
    <property type="entry name" value="Hydrolase"/>
    <property type="match status" value="1"/>
</dbReference>
<dbReference type="SFLD" id="SFLDG01129">
    <property type="entry name" value="C1.5:_HAD__Beta-PGM__Phosphata"/>
    <property type="match status" value="1"/>
</dbReference>
<sequence length="239" mass="25364">MTAPSGAAGREVDPAAGREVDAVLFDYGGVLTEPMRHSIEAWIADEGIDPASFTATLKSWLGRDAAAGSPIHRLETGELPEAAFDAEFAAALRTTSGAPVHPEGVLRRMFARIQEDPAMWELAEDLRAAGVPVAIVSNSWGGGNLYPRERLAALFAPVIISEEVGLRKPDPAIFTLALERLGVQPERAAFIDDATPNVDGAAALGIRAVHHTDPDTTRAALADLVPALARRTSPQKEFS</sequence>
<dbReference type="PANTHER" id="PTHR47829:SF1">
    <property type="entry name" value="HAD FAMILY PHOSPHATASE"/>
    <property type="match status" value="1"/>
</dbReference>
<dbReference type="CDD" id="cd02603">
    <property type="entry name" value="HAD_sEH-N_like"/>
    <property type="match status" value="1"/>
</dbReference>
<evidence type="ECO:0000313" key="1">
    <source>
        <dbReference type="EMBL" id="KXO93994.1"/>
    </source>
</evidence>
<protein>
    <submittedName>
        <fullName evidence="1">Haloacid dehalogenase</fullName>
    </submittedName>
</protein>
<dbReference type="RefSeq" id="WP_068746462.1">
    <property type="nucleotide sequence ID" value="NZ_LSRE01000034.1"/>
</dbReference>
<dbReference type="InterPro" id="IPR023214">
    <property type="entry name" value="HAD_sf"/>
</dbReference>
<dbReference type="SUPFAM" id="SSF56784">
    <property type="entry name" value="HAD-like"/>
    <property type="match status" value="1"/>
</dbReference>
<reference evidence="1 2" key="1">
    <citation type="submission" date="2016-02" db="EMBL/GenBank/DDBJ databases">
        <authorList>
            <person name="Teng J.L."/>
            <person name="Tang Y."/>
            <person name="Huang Y."/>
            <person name="Guo F."/>
            <person name="Wei W."/>
            <person name="Chen J.H."/>
            <person name="Wong S.Y."/>
            <person name="Lau S.K."/>
            <person name="Woo P.C."/>
        </authorList>
    </citation>
    <scope>NUCLEOTIDE SEQUENCE [LARGE SCALE GENOMIC DNA]</scope>
    <source>
        <strain evidence="1 2">JCM 13375</strain>
    </source>
</reference>
<dbReference type="InterPro" id="IPR006439">
    <property type="entry name" value="HAD-SF_hydro_IA"/>
</dbReference>
<dbReference type="InterPro" id="IPR052898">
    <property type="entry name" value="ACAD10-like"/>
</dbReference>
<dbReference type="SFLD" id="SFLDS00003">
    <property type="entry name" value="Haloacid_Dehalogenase"/>
    <property type="match status" value="1"/>
</dbReference>
<accession>A0A137Z735</accession>
<organism evidence="1 2">
    <name type="scientific">Tsukamurella pseudospumae</name>
    <dbReference type="NCBI Taxonomy" id="239498"/>
    <lineage>
        <taxon>Bacteria</taxon>
        <taxon>Bacillati</taxon>
        <taxon>Actinomycetota</taxon>
        <taxon>Actinomycetes</taxon>
        <taxon>Mycobacteriales</taxon>
        <taxon>Tsukamurellaceae</taxon>
        <taxon>Tsukamurella</taxon>
    </lineage>
</organism>
<dbReference type="EMBL" id="LSRE01000034">
    <property type="protein sequence ID" value="KXO93994.1"/>
    <property type="molecule type" value="Genomic_DNA"/>
</dbReference>
<dbReference type="NCBIfam" id="TIGR01509">
    <property type="entry name" value="HAD-SF-IA-v3"/>
    <property type="match status" value="1"/>
</dbReference>
<dbReference type="NCBIfam" id="TIGR01549">
    <property type="entry name" value="HAD-SF-IA-v1"/>
    <property type="match status" value="1"/>
</dbReference>
<comment type="caution">
    <text evidence="1">The sequence shown here is derived from an EMBL/GenBank/DDBJ whole genome shotgun (WGS) entry which is preliminary data.</text>
</comment>
<dbReference type="PANTHER" id="PTHR47829">
    <property type="entry name" value="HYDROLASE, PUTATIVE (AFU_ORTHOLOGUE AFUA_1G12880)-RELATED"/>
    <property type="match status" value="1"/>
</dbReference>